<protein>
    <submittedName>
        <fullName evidence="3">Bipolar DNA helicase HerA</fullName>
    </submittedName>
</protein>
<evidence type="ECO:0000313" key="4">
    <source>
        <dbReference type="Proteomes" id="UP000264006"/>
    </source>
</evidence>
<organism evidence="3 4">
    <name type="scientific">Euzebya pacifica</name>
    <dbReference type="NCBI Taxonomy" id="1608957"/>
    <lineage>
        <taxon>Bacteria</taxon>
        <taxon>Bacillati</taxon>
        <taxon>Actinomycetota</taxon>
        <taxon>Nitriliruptoria</taxon>
        <taxon>Euzebyales</taxon>
    </lineage>
</organism>
<dbReference type="RefSeq" id="WP_114594819.1">
    <property type="nucleotide sequence ID" value="NZ_CP031166.1"/>
</dbReference>
<feature type="region of interest" description="Disordered" evidence="1">
    <location>
        <begin position="618"/>
        <end position="653"/>
    </location>
</feature>
<gene>
    <name evidence="3" type="ORF">DVS28_b0509</name>
</gene>
<keyword evidence="3" id="KW-0378">Hydrolase</keyword>
<dbReference type="GO" id="GO:0004386">
    <property type="term" value="F:helicase activity"/>
    <property type="evidence" value="ECO:0007669"/>
    <property type="project" value="UniProtKB-KW"/>
</dbReference>
<keyword evidence="3" id="KW-0347">Helicase</keyword>
<evidence type="ECO:0000259" key="2">
    <source>
        <dbReference type="Pfam" id="PF01935"/>
    </source>
</evidence>
<keyword evidence="3" id="KW-0614">Plasmid</keyword>
<dbReference type="OrthoDB" id="9806951at2"/>
<dbReference type="PANTHER" id="PTHR42957">
    <property type="entry name" value="HELICASE MJ1565-RELATED"/>
    <property type="match status" value="1"/>
</dbReference>
<dbReference type="InterPro" id="IPR027417">
    <property type="entry name" value="P-loop_NTPase"/>
</dbReference>
<keyword evidence="4" id="KW-1185">Reference proteome</keyword>
<dbReference type="Proteomes" id="UP000264006">
    <property type="component" value="Plasmid pEDY32-46I"/>
</dbReference>
<dbReference type="EMBL" id="CP031166">
    <property type="protein sequence ID" value="AXV10249.1"/>
    <property type="molecule type" value="Genomic_DNA"/>
</dbReference>
<geneLocation type="plasmid" evidence="4">
    <name>pedy32-46i</name>
</geneLocation>
<dbReference type="Gene3D" id="3.40.50.300">
    <property type="entry name" value="P-loop containing nucleotide triphosphate hydrolases"/>
    <property type="match status" value="1"/>
</dbReference>
<dbReference type="InterPro" id="IPR002789">
    <property type="entry name" value="HerA_central"/>
</dbReference>
<reference evidence="3 4" key="1">
    <citation type="submission" date="2018-09" db="EMBL/GenBank/DDBJ databases">
        <title>Complete genome sequence of Euzebya sp. DY32-46 isolated from seawater of Pacific Ocean.</title>
        <authorList>
            <person name="Xu L."/>
            <person name="Wu Y.-H."/>
            <person name="Xu X.-W."/>
        </authorList>
    </citation>
    <scope>NUCLEOTIDE SEQUENCE [LARGE SCALE GENOMIC DNA]</scope>
    <source>
        <strain evidence="3 4">DY32-46</strain>
        <plasmid evidence="4">pedy32-46i</plasmid>
    </source>
</reference>
<dbReference type="InterPro" id="IPR008571">
    <property type="entry name" value="HerA-like"/>
</dbReference>
<feature type="region of interest" description="Disordered" evidence="1">
    <location>
        <begin position="1"/>
        <end position="26"/>
    </location>
</feature>
<name>A0A346Y702_9ACTN</name>
<accession>A0A346Y702</accession>
<feature type="compositionally biased region" description="Acidic residues" evidence="1">
    <location>
        <begin position="634"/>
        <end position="647"/>
    </location>
</feature>
<feature type="domain" description="Helicase HerA central" evidence="2">
    <location>
        <begin position="193"/>
        <end position="238"/>
    </location>
</feature>
<keyword evidence="3" id="KW-0067">ATP-binding</keyword>
<dbReference type="AlphaFoldDB" id="A0A346Y702"/>
<evidence type="ECO:0000256" key="1">
    <source>
        <dbReference type="SAM" id="MobiDB-lite"/>
    </source>
</evidence>
<evidence type="ECO:0000313" key="3">
    <source>
        <dbReference type="EMBL" id="AXV10249.1"/>
    </source>
</evidence>
<sequence length="653" mass="70525">MTDLLDSPTTQPPASTGRRAPDMVPGRVGVIGSRSSTNRVHVSLTRDADEQGLVGSMVVVRKDFPSGDTELGLGVVEDVETRNAAHEQIATVGMVTNLVSLERSPGGADVLQAVVDVQAVYQRDVDGQVTPKGSALSTSPRTGTIVDRLGEDDLADIADAAGGASVYALGDIYRMPGLPLPMNTDHYDTPLGSSHAGFFGSSGAGKSALATYFTAAQMRHDDLGVLVIDPQGQFTNEQGLVFSLQGFASGMGRQVKAASLLGDVQLDKNKDLFSRLLGKTKFFTPYLFTQNNDNVGHAIEQVKKALDQVGADGEDWTTADPKVLLEAILDRFEAAVPFIYSSESSAENFRAKIELHRTDLHTGDGSGCDLLPSLRAVLGLFRPGRGKVAEKDLFAHLFARNPGLPRGMVILNMVPEDPTMDIDMRERLGGDDTKALLLGHLMHRLEKEAERRFQTPTIDQETGRARLLNTMVLFDEAARYAPRQPDNDDVARLAKSLSRYAKEMRKMGVGFNYILQEPKDLDLGVWTQLSSGFRIIGYGLGGASMSMVKEYLPSEGKDSGRLYRSFPSPRSTGEFNFMILGGVSPLSMSNAPLYLSAFTSFEQFVDANPWIPRSAIKGATSGPAGGKPAPVETDAVDDDDAFDDLVDPEPFPF</sequence>
<dbReference type="KEGG" id="euz:DVS28_b0509"/>
<keyword evidence="3" id="KW-0547">Nucleotide-binding</keyword>
<dbReference type="Pfam" id="PF01935">
    <property type="entry name" value="DUF87"/>
    <property type="match status" value="1"/>
</dbReference>
<dbReference type="PANTHER" id="PTHR42957:SF2">
    <property type="entry name" value="HELICASE HERA CENTRAL DOMAIN-CONTAINING PROTEIN"/>
    <property type="match status" value="1"/>
</dbReference>
<dbReference type="SUPFAM" id="SSF52540">
    <property type="entry name" value="P-loop containing nucleoside triphosphate hydrolases"/>
    <property type="match status" value="1"/>
</dbReference>
<proteinExistence type="predicted"/>